<feature type="non-terminal residue" evidence="1">
    <location>
        <position position="201"/>
    </location>
</feature>
<dbReference type="EMBL" id="CAJNNV010022273">
    <property type="protein sequence ID" value="CAE8607992.1"/>
    <property type="molecule type" value="Genomic_DNA"/>
</dbReference>
<comment type="caution">
    <text evidence="1">The sequence shown here is derived from an EMBL/GenBank/DDBJ whole genome shotgun (WGS) entry which is preliminary data.</text>
</comment>
<keyword evidence="2" id="KW-1185">Reference proteome</keyword>
<sequence>MGQKGQKHQSPVEMSENGLQLILEVETTLNSATLRWHVVGAAARAPDDAKACQFVVTISPSRGPQRSTRPQVVLPAASLSEDRFQHTFHFLPCSWTFRAAVTLQEAASSDGALAAASVEATTAAAPGRGPMDWALYLGPEHELGAWVSEAETFCETWGQCAWGKCLLPDGRGKCLLQWHQPHRRDFVLQKATWGCSSTKVK</sequence>
<evidence type="ECO:0000313" key="1">
    <source>
        <dbReference type="EMBL" id="CAE8607992.1"/>
    </source>
</evidence>
<dbReference type="AlphaFoldDB" id="A0A813F387"/>
<name>A0A813F387_POLGL</name>
<proteinExistence type="predicted"/>
<accession>A0A813F387</accession>
<gene>
    <name evidence="1" type="ORF">PGLA1383_LOCUS25893</name>
</gene>
<dbReference type="Proteomes" id="UP000654075">
    <property type="component" value="Unassembled WGS sequence"/>
</dbReference>
<protein>
    <submittedName>
        <fullName evidence="1">Uncharacterized protein</fullName>
    </submittedName>
</protein>
<organism evidence="1 2">
    <name type="scientific">Polarella glacialis</name>
    <name type="common">Dinoflagellate</name>
    <dbReference type="NCBI Taxonomy" id="89957"/>
    <lineage>
        <taxon>Eukaryota</taxon>
        <taxon>Sar</taxon>
        <taxon>Alveolata</taxon>
        <taxon>Dinophyceae</taxon>
        <taxon>Suessiales</taxon>
        <taxon>Suessiaceae</taxon>
        <taxon>Polarella</taxon>
    </lineage>
</organism>
<reference evidence="1" key="1">
    <citation type="submission" date="2021-02" db="EMBL/GenBank/DDBJ databases">
        <authorList>
            <person name="Dougan E. K."/>
            <person name="Rhodes N."/>
            <person name="Thang M."/>
            <person name="Chan C."/>
        </authorList>
    </citation>
    <scope>NUCLEOTIDE SEQUENCE</scope>
</reference>
<evidence type="ECO:0000313" key="2">
    <source>
        <dbReference type="Proteomes" id="UP000654075"/>
    </source>
</evidence>